<comment type="caution">
    <text evidence="2">The sequence shown here is derived from an EMBL/GenBank/DDBJ whole genome shotgun (WGS) entry which is preliminary data.</text>
</comment>
<feature type="region of interest" description="Disordered" evidence="1">
    <location>
        <begin position="1"/>
        <end position="30"/>
    </location>
</feature>
<protein>
    <submittedName>
        <fullName evidence="2">Uncharacterized protein</fullName>
    </submittedName>
</protein>
<feature type="region of interest" description="Disordered" evidence="1">
    <location>
        <begin position="141"/>
        <end position="163"/>
    </location>
</feature>
<evidence type="ECO:0000313" key="2">
    <source>
        <dbReference type="EMBL" id="KAG2600066.1"/>
    </source>
</evidence>
<name>A0A8T0SV34_PANVG</name>
<gene>
    <name evidence="2" type="ORF">PVAP13_5KG481200</name>
</gene>
<feature type="region of interest" description="Disordered" evidence="1">
    <location>
        <begin position="48"/>
        <end position="67"/>
    </location>
</feature>
<organism evidence="2 3">
    <name type="scientific">Panicum virgatum</name>
    <name type="common">Blackwell switchgrass</name>
    <dbReference type="NCBI Taxonomy" id="38727"/>
    <lineage>
        <taxon>Eukaryota</taxon>
        <taxon>Viridiplantae</taxon>
        <taxon>Streptophyta</taxon>
        <taxon>Embryophyta</taxon>
        <taxon>Tracheophyta</taxon>
        <taxon>Spermatophyta</taxon>
        <taxon>Magnoliopsida</taxon>
        <taxon>Liliopsida</taxon>
        <taxon>Poales</taxon>
        <taxon>Poaceae</taxon>
        <taxon>PACMAD clade</taxon>
        <taxon>Panicoideae</taxon>
        <taxon>Panicodae</taxon>
        <taxon>Paniceae</taxon>
        <taxon>Panicinae</taxon>
        <taxon>Panicum</taxon>
        <taxon>Panicum sect. Hiantes</taxon>
    </lineage>
</organism>
<evidence type="ECO:0000313" key="3">
    <source>
        <dbReference type="Proteomes" id="UP000823388"/>
    </source>
</evidence>
<dbReference type="EMBL" id="CM029045">
    <property type="protein sequence ID" value="KAG2600066.1"/>
    <property type="molecule type" value="Genomic_DNA"/>
</dbReference>
<reference evidence="2" key="1">
    <citation type="submission" date="2020-05" db="EMBL/GenBank/DDBJ databases">
        <title>WGS assembly of Panicum virgatum.</title>
        <authorList>
            <person name="Lovell J.T."/>
            <person name="Jenkins J."/>
            <person name="Shu S."/>
            <person name="Juenger T.E."/>
            <person name="Schmutz J."/>
        </authorList>
    </citation>
    <scope>NUCLEOTIDE SEQUENCE</scope>
    <source>
        <strain evidence="2">AP13</strain>
    </source>
</reference>
<proteinExistence type="predicted"/>
<dbReference type="AlphaFoldDB" id="A0A8T0SV34"/>
<feature type="compositionally biased region" description="Basic and acidic residues" evidence="1">
    <location>
        <begin position="153"/>
        <end position="163"/>
    </location>
</feature>
<accession>A0A8T0SV34</accession>
<sequence length="203" mass="21625">MESSEEMVTPRAAASEADEEERKAAAAAEVPVERAVEAGEEVMVDALPPETAGQEREGEVDAAVQEPEVKDVVVAEESVVQEPEAHEVEVPEVKREVAKVHPVQEPEPKVDEVVVLEDTSLAPEVQEPEVKSDGANVVVQEPETKAGNVVAKDSTEVSRPREAVDVHTAEVARGPAVAVAASGQRATWWNCCGIFDVFSGSGR</sequence>
<dbReference type="Proteomes" id="UP000823388">
    <property type="component" value="Chromosome 5K"/>
</dbReference>
<keyword evidence="3" id="KW-1185">Reference proteome</keyword>
<evidence type="ECO:0000256" key="1">
    <source>
        <dbReference type="SAM" id="MobiDB-lite"/>
    </source>
</evidence>